<dbReference type="EMBL" id="CATOUU010000704">
    <property type="protein sequence ID" value="CAI9942680.1"/>
    <property type="molecule type" value="Genomic_DNA"/>
</dbReference>
<evidence type="ECO:0000313" key="3">
    <source>
        <dbReference type="Proteomes" id="UP001642409"/>
    </source>
</evidence>
<dbReference type="AlphaFoldDB" id="A0AA86PWQ2"/>
<evidence type="ECO:0000313" key="2">
    <source>
        <dbReference type="EMBL" id="CAL6106582.1"/>
    </source>
</evidence>
<reference evidence="2 3" key="2">
    <citation type="submission" date="2024-07" db="EMBL/GenBank/DDBJ databases">
        <authorList>
            <person name="Akdeniz Z."/>
        </authorList>
    </citation>
    <scope>NUCLEOTIDE SEQUENCE [LARGE SCALE GENOMIC DNA]</scope>
</reference>
<evidence type="ECO:0000313" key="1">
    <source>
        <dbReference type="EMBL" id="CAI9942680.1"/>
    </source>
</evidence>
<protein>
    <submittedName>
        <fullName evidence="2">Hypothetical_protein</fullName>
    </submittedName>
</protein>
<organism evidence="1">
    <name type="scientific">Hexamita inflata</name>
    <dbReference type="NCBI Taxonomy" id="28002"/>
    <lineage>
        <taxon>Eukaryota</taxon>
        <taxon>Metamonada</taxon>
        <taxon>Diplomonadida</taxon>
        <taxon>Hexamitidae</taxon>
        <taxon>Hexamitinae</taxon>
        <taxon>Hexamita</taxon>
    </lineage>
</organism>
<dbReference type="Proteomes" id="UP001642409">
    <property type="component" value="Unassembled WGS sequence"/>
</dbReference>
<sequence>MRTSEPQNGNNSKHNRPNFCLKRTNNQINILQVRSSTIQQLSKLLWMRYYVLLWDRARVLLLLRVREARMLQCVYSRAAHANIICFYLRGCRGMHCWAQNDGEDVMIE</sequence>
<dbReference type="EMBL" id="CAXDID020000613">
    <property type="protein sequence ID" value="CAL6106582.1"/>
    <property type="molecule type" value="Genomic_DNA"/>
</dbReference>
<gene>
    <name evidence="1" type="ORF">HINF_LOCUS30325</name>
    <name evidence="2" type="ORF">HINF_LOCUS73811</name>
</gene>
<reference evidence="1" key="1">
    <citation type="submission" date="2023-06" db="EMBL/GenBank/DDBJ databases">
        <authorList>
            <person name="Kurt Z."/>
        </authorList>
    </citation>
    <scope>NUCLEOTIDE SEQUENCE</scope>
</reference>
<accession>A0AA86PWQ2</accession>
<proteinExistence type="predicted"/>
<keyword evidence="3" id="KW-1185">Reference proteome</keyword>
<name>A0AA86PWQ2_9EUKA</name>
<comment type="caution">
    <text evidence="1">The sequence shown here is derived from an EMBL/GenBank/DDBJ whole genome shotgun (WGS) entry which is preliminary data.</text>
</comment>